<dbReference type="Proteomes" id="UP001176429">
    <property type="component" value="Unassembled WGS sequence"/>
</dbReference>
<reference evidence="4" key="1">
    <citation type="submission" date="2023-07" db="EMBL/GenBank/DDBJ databases">
        <authorList>
            <person name="Kim M.K."/>
        </authorList>
    </citation>
    <scope>NUCLEOTIDE SEQUENCE</scope>
    <source>
        <strain evidence="4">ASUV-10-1</strain>
    </source>
</reference>
<keyword evidence="2" id="KW-0732">Signal</keyword>
<protein>
    <submittedName>
        <fullName evidence="4">Zinc-dependent metalloprotease family protein</fullName>
    </submittedName>
</protein>
<dbReference type="SUPFAM" id="SSF49265">
    <property type="entry name" value="Fibronectin type III"/>
    <property type="match status" value="1"/>
</dbReference>
<keyword evidence="4" id="KW-0482">Metalloprotease</keyword>
<keyword evidence="4" id="KW-0378">Hydrolase</keyword>
<dbReference type="InterPro" id="IPR026444">
    <property type="entry name" value="Secre_tail"/>
</dbReference>
<proteinExistence type="predicted"/>
<name>A0ABT9B9J7_9BACT</name>
<dbReference type="PROSITE" id="PS50853">
    <property type="entry name" value="FN3"/>
    <property type="match status" value="2"/>
</dbReference>
<dbReference type="Gene3D" id="3.40.390.10">
    <property type="entry name" value="Collagenase (Catalytic Domain)"/>
    <property type="match status" value="1"/>
</dbReference>
<dbReference type="InterPro" id="IPR050991">
    <property type="entry name" value="ECM_Regulatory_Proteins"/>
</dbReference>
<accession>A0ABT9B9J7</accession>
<dbReference type="PANTHER" id="PTHR46708:SF2">
    <property type="entry name" value="FIBRONECTIN TYPE-III DOMAIN-CONTAINING PROTEIN"/>
    <property type="match status" value="1"/>
</dbReference>
<evidence type="ECO:0000256" key="2">
    <source>
        <dbReference type="SAM" id="SignalP"/>
    </source>
</evidence>
<dbReference type="PANTHER" id="PTHR46708">
    <property type="entry name" value="TENASCIN"/>
    <property type="match status" value="1"/>
</dbReference>
<dbReference type="NCBIfam" id="TIGR04183">
    <property type="entry name" value="Por_Secre_tail"/>
    <property type="match status" value="1"/>
</dbReference>
<keyword evidence="4" id="KW-0645">Protease</keyword>
<dbReference type="RefSeq" id="WP_305004536.1">
    <property type="nucleotide sequence ID" value="NZ_JAUQSY010000001.1"/>
</dbReference>
<dbReference type="CDD" id="cd00063">
    <property type="entry name" value="FN3"/>
    <property type="match status" value="2"/>
</dbReference>
<dbReference type="EMBL" id="JAUQSY010000001">
    <property type="protein sequence ID" value="MDO7873223.1"/>
    <property type="molecule type" value="Genomic_DNA"/>
</dbReference>
<dbReference type="InterPro" id="IPR003961">
    <property type="entry name" value="FN3_dom"/>
</dbReference>
<dbReference type="Pfam" id="PF13583">
    <property type="entry name" value="Reprolysin_4"/>
    <property type="match status" value="1"/>
</dbReference>
<evidence type="ECO:0000259" key="3">
    <source>
        <dbReference type="PROSITE" id="PS50853"/>
    </source>
</evidence>
<evidence type="ECO:0000313" key="4">
    <source>
        <dbReference type="EMBL" id="MDO7873223.1"/>
    </source>
</evidence>
<dbReference type="SUPFAM" id="SSF55486">
    <property type="entry name" value="Metalloproteases ('zincins'), catalytic domain"/>
    <property type="match status" value="1"/>
</dbReference>
<feature type="signal peptide" evidence="2">
    <location>
        <begin position="1"/>
        <end position="27"/>
    </location>
</feature>
<dbReference type="InterPro" id="IPR036116">
    <property type="entry name" value="FN3_sf"/>
</dbReference>
<evidence type="ECO:0000313" key="5">
    <source>
        <dbReference type="Proteomes" id="UP001176429"/>
    </source>
</evidence>
<feature type="domain" description="Fibronectin type-III" evidence="3">
    <location>
        <begin position="677"/>
        <end position="759"/>
    </location>
</feature>
<organism evidence="4 5">
    <name type="scientific">Hymenobacter aranciens</name>
    <dbReference type="NCBI Taxonomy" id="3063996"/>
    <lineage>
        <taxon>Bacteria</taxon>
        <taxon>Pseudomonadati</taxon>
        <taxon>Bacteroidota</taxon>
        <taxon>Cytophagia</taxon>
        <taxon>Cytophagales</taxon>
        <taxon>Hymenobacteraceae</taxon>
        <taxon>Hymenobacter</taxon>
    </lineage>
</organism>
<keyword evidence="5" id="KW-1185">Reference proteome</keyword>
<dbReference type="Pfam" id="PF00041">
    <property type="entry name" value="fn3"/>
    <property type="match status" value="2"/>
</dbReference>
<feature type="chain" id="PRO_5047099708" evidence="2">
    <location>
        <begin position="28"/>
        <end position="1067"/>
    </location>
</feature>
<gene>
    <name evidence="4" type="ORF">Q5H93_00655</name>
</gene>
<dbReference type="InterPro" id="IPR013783">
    <property type="entry name" value="Ig-like_fold"/>
</dbReference>
<feature type="domain" description="Fibronectin type-III" evidence="3">
    <location>
        <begin position="763"/>
        <end position="846"/>
    </location>
</feature>
<dbReference type="SMART" id="SM00060">
    <property type="entry name" value="FN3"/>
    <property type="match status" value="2"/>
</dbReference>
<dbReference type="Gene3D" id="2.60.40.10">
    <property type="entry name" value="Immunoglobulins"/>
    <property type="match status" value="2"/>
</dbReference>
<comment type="caution">
    <text evidence="4">The sequence shown here is derived from an EMBL/GenBank/DDBJ whole genome shotgun (WGS) entry which is preliminary data.</text>
</comment>
<evidence type="ECO:0000256" key="1">
    <source>
        <dbReference type="ARBA" id="ARBA00022737"/>
    </source>
</evidence>
<keyword evidence="1" id="KW-0677">Repeat</keyword>
<sequence length="1067" mass="109120">MKNAYLATAKFLIAAGITLVSLTPALAQHHPAALLRDARIPASPLQAALTHARPLSLDLADARAVLATAPPESQPGTAPLVLSLPLPDGRSARFALRETAVMAPALAARYPDIKTYAGRGLDDATATLRLDLTPHGLHAQVLSAATGTVYIDPAQRGDTRHYLSFFARDARPEAWPSVACHEPLTGVKAGAGPSAPAAAAPAGGGGPAALGSGGVVRTYRLAVAATGEYTQFHGGTVPLGLAAIVTSVNRISGVFETELAVRFMLVANNDRLVFTNPATDPYTDGNTVLMVAENQTTTDNLIGSANYDSGHVFGGRNGGGLGYLRSVCQAGAKANGATCLTDPIGDFFSVKYVCHEMGHQFGAGHIFNSNNLPSCGGNHSPLTAWEPGSGTSLMSYSGLCGSDNLQSFSDAFFNVGNYEQMRNFIGGTSCATVAATGNTPPVVSIPAGGLTLPINTPFKLTASGLDLENDALTYSWEEQDLGTPAALTDPQVANVNRPLFRSLPPGTSSTRYFPALGRIVTGTFDLAEQLPLVTRQLTFKCTARDLHAGPAGVVGGITSSDSLKLRVTSAAGPFRVTAPNTSLTWTGGSSRTVTWAVAGTTANGVNCARVNIRLSTDGGYTYPTILALSVPNNGTAAVTIPTVNTSQARIMVEAADNYFFDISDNDFTISSPAPCAPVAGLTVNTITNTSARVQFTPSPGATQYVVTTTPASTSQTVSAAPVTLTGLTPGTAYTVQVQSSCGSGSSVAATTSFTTTAPPLCLTPSEVTVSDRTTTSATVNFVGVAGATSYTVRTVPATTTQTLTASPALLTGLLPGTSYTVYVTSTCAAGAVSAPTAVAFRTLYPTPANDLCANALPLTCGVRVTGNTENSTATGDPTAFCDVSVDGGGVFYALRTAGGAVNITMCDAVTTYDSKLFVYQGPCGGPYTCVVGNDDTRANGCSQPASVNFNAVAGATYLVFVSGYGSETGSFALLATCAPLATAPAASPAFTVAPNPVGAGTALRVTLAAPAAAATLTLHNMLGQRLARQSFAGRHGELDTQALAAGTYLLTVQVAGQAPVVRRVVVE</sequence>
<dbReference type="InterPro" id="IPR024079">
    <property type="entry name" value="MetalloPept_cat_dom_sf"/>
</dbReference>
<dbReference type="GO" id="GO:0008237">
    <property type="term" value="F:metallopeptidase activity"/>
    <property type="evidence" value="ECO:0007669"/>
    <property type="project" value="UniProtKB-KW"/>
</dbReference>